<reference evidence="1 2" key="1">
    <citation type="journal article" date="2019" name="Sci. Rep.">
        <title>A high-quality genome of Eragrostis curvula grass provides insights into Poaceae evolution and supports new strategies to enhance forage quality.</title>
        <authorList>
            <person name="Carballo J."/>
            <person name="Santos B.A.C.M."/>
            <person name="Zappacosta D."/>
            <person name="Garbus I."/>
            <person name="Selva J.P."/>
            <person name="Gallo C.A."/>
            <person name="Diaz A."/>
            <person name="Albertini E."/>
            <person name="Caccamo M."/>
            <person name="Echenique V."/>
        </authorList>
    </citation>
    <scope>NUCLEOTIDE SEQUENCE [LARGE SCALE GENOMIC DNA]</scope>
    <source>
        <strain evidence="2">cv. Victoria</strain>
        <tissue evidence="1">Leaf</tissue>
    </source>
</reference>
<dbReference type="AlphaFoldDB" id="A0A5J9THN9"/>
<sequence>MLPDTRYSACKIESSAFSLDKVLFTGLSCLKSQENSLLHLINTLTIASEPHLGISINLVGLPNPFASVLSVDCCSKASPISSLQLSDSKPVVWEVGICPPLDKGTAPMKPTDSPAPDVLPWLGYSGSNRDTSAIGILYAKLNTQHFLGQVFIRSSEVAFGFISYVRPILKKIEGTHHSLILDISLSLLINSLILDISLNYNAMFVFTSIGVKLCHRVRSRLPPQDKSDQNMLNYFLDTQSEIKSRIHVSTYSNSSFQDNE</sequence>
<name>A0A5J9THN9_9POAL</name>
<proteinExistence type="predicted"/>
<protein>
    <submittedName>
        <fullName evidence="1">Uncharacterized protein</fullName>
    </submittedName>
</protein>
<comment type="caution">
    <text evidence="1">The sequence shown here is derived from an EMBL/GenBank/DDBJ whole genome shotgun (WGS) entry which is preliminary data.</text>
</comment>
<organism evidence="1 2">
    <name type="scientific">Eragrostis curvula</name>
    <name type="common">weeping love grass</name>
    <dbReference type="NCBI Taxonomy" id="38414"/>
    <lineage>
        <taxon>Eukaryota</taxon>
        <taxon>Viridiplantae</taxon>
        <taxon>Streptophyta</taxon>
        <taxon>Embryophyta</taxon>
        <taxon>Tracheophyta</taxon>
        <taxon>Spermatophyta</taxon>
        <taxon>Magnoliopsida</taxon>
        <taxon>Liliopsida</taxon>
        <taxon>Poales</taxon>
        <taxon>Poaceae</taxon>
        <taxon>PACMAD clade</taxon>
        <taxon>Chloridoideae</taxon>
        <taxon>Eragrostideae</taxon>
        <taxon>Eragrostidinae</taxon>
        <taxon>Eragrostis</taxon>
    </lineage>
</organism>
<accession>A0A5J9THN9</accession>
<dbReference type="Gramene" id="TVU10890">
    <property type="protein sequence ID" value="TVU10890"/>
    <property type="gene ID" value="EJB05_44444"/>
</dbReference>
<gene>
    <name evidence="1" type="ORF">EJB05_44444</name>
</gene>
<dbReference type="Proteomes" id="UP000324897">
    <property type="component" value="Chromosome 3"/>
</dbReference>
<feature type="non-terminal residue" evidence="1">
    <location>
        <position position="260"/>
    </location>
</feature>
<keyword evidence="2" id="KW-1185">Reference proteome</keyword>
<dbReference type="EMBL" id="RWGY01000039">
    <property type="protein sequence ID" value="TVU10890.1"/>
    <property type="molecule type" value="Genomic_DNA"/>
</dbReference>
<evidence type="ECO:0000313" key="2">
    <source>
        <dbReference type="Proteomes" id="UP000324897"/>
    </source>
</evidence>
<evidence type="ECO:0000313" key="1">
    <source>
        <dbReference type="EMBL" id="TVU10890.1"/>
    </source>
</evidence>